<protein>
    <recommendedName>
        <fullName evidence="4">GAF domain-containing protein</fullName>
    </recommendedName>
</protein>
<proteinExistence type="predicted"/>
<keyword evidence="3" id="KW-1185">Reference proteome</keyword>
<feature type="transmembrane region" description="Helical" evidence="1">
    <location>
        <begin position="35"/>
        <end position="53"/>
    </location>
</feature>
<keyword evidence="1" id="KW-0472">Membrane</keyword>
<evidence type="ECO:0000313" key="3">
    <source>
        <dbReference type="Proteomes" id="UP001367771"/>
    </source>
</evidence>
<dbReference type="Gene3D" id="3.30.450.40">
    <property type="match status" value="1"/>
</dbReference>
<evidence type="ECO:0008006" key="4">
    <source>
        <dbReference type="Google" id="ProtNLM"/>
    </source>
</evidence>
<dbReference type="InterPro" id="IPR029016">
    <property type="entry name" value="GAF-like_dom_sf"/>
</dbReference>
<accession>A0ABU8H836</accession>
<sequence>MSGFDTLEARLRPNRRGALRKISERIASVERLRPWLVVTGVSGAFIAAFGKVFTGTAGIVLAITGAAIAAFGGGFVALLDYRKLELGTYLTEAEAIAEDAIAQGRALETERDAARSEGETLDRRRIAYRQASNLMREAAEQSMLADVATLTSAADFMLKSAVVPIGAAIGFEMEERWAISIFQVQGEGDSAILRRIAGLRADRLAEQAQAREWRLNEGLVGVAWHTGRDGIIEDYRDPQVAIDYPVPDGQRRGYDPDRYRSMAAIPIRVGPDQTIWGVIAASSDCTGRFRRDPGNNRVQAVDTVRLIGRSTALLATAFRLRDNRA</sequence>
<feature type="transmembrane region" description="Helical" evidence="1">
    <location>
        <begin position="59"/>
        <end position="79"/>
    </location>
</feature>
<keyword evidence="1" id="KW-0812">Transmembrane</keyword>
<name>A0ABU8H836_9SPHN</name>
<dbReference type="RefSeq" id="WP_336546241.1">
    <property type="nucleotide sequence ID" value="NZ_JBBBDM010000021.1"/>
</dbReference>
<keyword evidence="1" id="KW-1133">Transmembrane helix</keyword>
<dbReference type="Proteomes" id="UP001367771">
    <property type="component" value="Unassembled WGS sequence"/>
</dbReference>
<reference evidence="2 3" key="1">
    <citation type="journal article" date="2013" name="Int. J. Syst. Evol. Microbiol.">
        <title>Sphingomonas kyungheensis sp. nov., a bacterium with ginsenoside-converting activity isolated from soil of a ginseng field.</title>
        <authorList>
            <person name="Son H.M."/>
            <person name="Yang J.E."/>
            <person name="Park Y."/>
            <person name="Han C.K."/>
            <person name="Kim S.G."/>
            <person name="Kook M."/>
            <person name="Yi T.H."/>
        </authorList>
    </citation>
    <scope>NUCLEOTIDE SEQUENCE [LARGE SCALE GENOMIC DNA]</scope>
    <source>
        <strain evidence="2 3">LMG 26582</strain>
    </source>
</reference>
<dbReference type="SUPFAM" id="SSF55781">
    <property type="entry name" value="GAF domain-like"/>
    <property type="match status" value="1"/>
</dbReference>
<comment type="caution">
    <text evidence="2">The sequence shown here is derived from an EMBL/GenBank/DDBJ whole genome shotgun (WGS) entry which is preliminary data.</text>
</comment>
<organism evidence="2 3">
    <name type="scientific">Sphingomonas kyungheensis</name>
    <dbReference type="NCBI Taxonomy" id="1069987"/>
    <lineage>
        <taxon>Bacteria</taxon>
        <taxon>Pseudomonadati</taxon>
        <taxon>Pseudomonadota</taxon>
        <taxon>Alphaproteobacteria</taxon>
        <taxon>Sphingomonadales</taxon>
        <taxon>Sphingomonadaceae</taxon>
        <taxon>Sphingomonas</taxon>
    </lineage>
</organism>
<evidence type="ECO:0000256" key="1">
    <source>
        <dbReference type="SAM" id="Phobius"/>
    </source>
</evidence>
<gene>
    <name evidence="2" type="ORF">V8201_18600</name>
</gene>
<dbReference type="EMBL" id="JBBBDM010000021">
    <property type="protein sequence ID" value="MEI5689107.1"/>
    <property type="molecule type" value="Genomic_DNA"/>
</dbReference>
<evidence type="ECO:0000313" key="2">
    <source>
        <dbReference type="EMBL" id="MEI5689107.1"/>
    </source>
</evidence>